<protein>
    <recommendedName>
        <fullName evidence="5">FMN-binding protein</fullName>
    </recommendedName>
</protein>
<feature type="compositionally biased region" description="Low complexity" evidence="1">
    <location>
        <begin position="37"/>
        <end position="53"/>
    </location>
</feature>
<proteinExistence type="predicted"/>
<dbReference type="RefSeq" id="WP_205571036.1">
    <property type="nucleotide sequence ID" value="NZ_BMIW01000014.1"/>
</dbReference>
<sequence length="380" mass="40347">MKMRKMMYALLVSMVAVSMLAGCGDKKSNSGDSNQPAANESTNNGSTNNAAGSEAAAGQIAKIGLGHITSIGSSKDMEGDTMATAQVDTTIVAAAFDKDGKVVKIEIDNAQSKVSYDKDMQVATDLNAENKTKVELGDEYGMKKASTIGKEWNEQAKALGDWMVGKSIDEIKAMKTKKKDDHHPAVPDEADLSSTVTMNVSDFIEGVTEAYDNAVDVQAGAEKLGLGTDISIAKSKGLSSKDGQEVLPAAEVNTVMVVTAFDKDGKVAGTIIDNAQTKVNFDKDGKVTSDKNAEIKTKVELGDEYGMKKASSIGKDWYEQAKALGDWMVGKSVDEIKGMKTKQKDEAHPAVPDEADLTSSVTISVQDYIAGLVESYDNAK</sequence>
<evidence type="ECO:0000313" key="3">
    <source>
        <dbReference type="EMBL" id="GGG00101.1"/>
    </source>
</evidence>
<dbReference type="Gene3D" id="3.90.1010.20">
    <property type="match status" value="2"/>
</dbReference>
<dbReference type="PROSITE" id="PS51257">
    <property type="entry name" value="PROKAR_LIPOPROTEIN"/>
    <property type="match status" value="1"/>
</dbReference>
<evidence type="ECO:0000256" key="1">
    <source>
        <dbReference type="SAM" id="MobiDB-lite"/>
    </source>
</evidence>
<keyword evidence="2" id="KW-0732">Signal</keyword>
<dbReference type="EMBL" id="BMIW01000014">
    <property type="protein sequence ID" value="GGG00101.1"/>
    <property type="molecule type" value="Genomic_DNA"/>
</dbReference>
<reference evidence="4" key="1">
    <citation type="journal article" date="2019" name="Int. J. Syst. Evol. Microbiol.">
        <title>The Global Catalogue of Microorganisms (GCM) 10K type strain sequencing project: providing services to taxonomists for standard genome sequencing and annotation.</title>
        <authorList>
            <consortium name="The Broad Institute Genomics Platform"/>
            <consortium name="The Broad Institute Genome Sequencing Center for Infectious Disease"/>
            <person name="Wu L."/>
            <person name="Ma J."/>
        </authorList>
    </citation>
    <scope>NUCLEOTIDE SEQUENCE [LARGE SCALE GENOMIC DNA]</scope>
    <source>
        <strain evidence="4">CGMCC 1.15420</strain>
    </source>
</reference>
<feature type="signal peptide" evidence="2">
    <location>
        <begin position="1"/>
        <end position="21"/>
    </location>
</feature>
<feature type="region of interest" description="Disordered" evidence="1">
    <location>
        <begin position="25"/>
        <end position="53"/>
    </location>
</feature>
<evidence type="ECO:0000256" key="2">
    <source>
        <dbReference type="SAM" id="SignalP"/>
    </source>
</evidence>
<evidence type="ECO:0000313" key="4">
    <source>
        <dbReference type="Proteomes" id="UP000608420"/>
    </source>
</evidence>
<keyword evidence="4" id="KW-1185">Reference proteome</keyword>
<gene>
    <name evidence="3" type="ORF">GCM10010913_22370</name>
</gene>
<comment type="caution">
    <text evidence="3">The sequence shown here is derived from an EMBL/GenBank/DDBJ whole genome shotgun (WGS) entry which is preliminary data.</text>
</comment>
<organism evidence="3 4">
    <name type="scientific">Paenibacillus aceti</name>
    <dbReference type="NCBI Taxonomy" id="1820010"/>
    <lineage>
        <taxon>Bacteria</taxon>
        <taxon>Bacillati</taxon>
        <taxon>Bacillota</taxon>
        <taxon>Bacilli</taxon>
        <taxon>Bacillales</taxon>
        <taxon>Paenibacillaceae</taxon>
        <taxon>Paenibacillus</taxon>
    </lineage>
</organism>
<evidence type="ECO:0008006" key="5">
    <source>
        <dbReference type="Google" id="ProtNLM"/>
    </source>
</evidence>
<feature type="chain" id="PRO_5046690225" description="FMN-binding protein" evidence="2">
    <location>
        <begin position="22"/>
        <end position="380"/>
    </location>
</feature>
<accession>A0ABQ1VUS8</accession>
<dbReference type="Proteomes" id="UP000608420">
    <property type="component" value="Unassembled WGS sequence"/>
</dbReference>
<name>A0ABQ1VUS8_9BACL</name>